<evidence type="ECO:0000259" key="2">
    <source>
        <dbReference type="Pfam" id="PF01979"/>
    </source>
</evidence>
<reference evidence="3 4" key="1">
    <citation type="journal article" date="2011" name="Stand. Genomic Sci.">
        <title>Complete genome sequence of the gliding, heparinolytic Pedobacter saltans type strain (113).</title>
        <authorList>
            <person name="Liolios K."/>
            <person name="Sikorski J."/>
            <person name="Lu M."/>
            <person name="Nolan M."/>
            <person name="Lapidus A."/>
            <person name="Lucas S."/>
            <person name="Hammon N."/>
            <person name="Deshpande S."/>
            <person name="Cheng J.F."/>
            <person name="Tapia R."/>
            <person name="Han C."/>
            <person name="Goodwin L."/>
            <person name="Pitluck S."/>
            <person name="Huntemann M."/>
            <person name="Ivanova N."/>
            <person name="Pagani I."/>
            <person name="Mavromatis K."/>
            <person name="Ovchinikova G."/>
            <person name="Pati A."/>
            <person name="Chen A."/>
            <person name="Palaniappan K."/>
            <person name="Land M."/>
            <person name="Hauser L."/>
            <person name="Brambilla E.M."/>
            <person name="Kotsyurbenko O."/>
            <person name="Rohde M."/>
            <person name="Tindall B.J."/>
            <person name="Abt B."/>
            <person name="Goker M."/>
            <person name="Detter J.C."/>
            <person name="Woyke T."/>
            <person name="Bristow J."/>
            <person name="Eisen J.A."/>
            <person name="Markowitz V."/>
            <person name="Hugenholtz P."/>
            <person name="Klenk H.P."/>
            <person name="Kyrpides N.C."/>
        </authorList>
    </citation>
    <scope>NUCLEOTIDE SEQUENCE [LARGE SCALE GENOMIC DNA]</scope>
    <source>
        <strain evidence="4">ATCC 51119 / DSM 12145 / JCM 21818 / LMG 10337 / NBRC 100064 / NCIMB 13643</strain>
    </source>
</reference>
<dbReference type="EMBL" id="CP002545">
    <property type="protein sequence ID" value="ADY53799.1"/>
    <property type="molecule type" value="Genomic_DNA"/>
</dbReference>
<dbReference type="PANTHER" id="PTHR43794">
    <property type="entry name" value="AMINOHYDROLASE SSNA-RELATED"/>
    <property type="match status" value="1"/>
</dbReference>
<dbReference type="InterPro" id="IPR032466">
    <property type="entry name" value="Metal_Hydrolase"/>
</dbReference>
<dbReference type="HOGENOM" id="CLU_012358_10_0_10"/>
<evidence type="ECO:0000256" key="1">
    <source>
        <dbReference type="ARBA" id="ARBA00022801"/>
    </source>
</evidence>
<name>F0SBV8_PSESL</name>
<dbReference type="STRING" id="762903.Pedsa_3264"/>
<dbReference type="AlphaFoldDB" id="F0SBV8"/>
<keyword evidence="1" id="KW-0378">Hydrolase</keyword>
<dbReference type="OrthoDB" id="9807210at2"/>
<gene>
    <name evidence="3" type="ordered locus">Pedsa_3264</name>
</gene>
<dbReference type="PANTHER" id="PTHR43794:SF11">
    <property type="entry name" value="AMIDOHYDROLASE-RELATED DOMAIN-CONTAINING PROTEIN"/>
    <property type="match status" value="1"/>
</dbReference>
<dbReference type="Gene3D" id="3.20.20.140">
    <property type="entry name" value="Metal-dependent hydrolases"/>
    <property type="match status" value="1"/>
</dbReference>
<dbReference type="InterPro" id="IPR050287">
    <property type="entry name" value="MTA/SAH_deaminase"/>
</dbReference>
<organism evidence="3 4">
    <name type="scientific">Pseudopedobacter saltans (strain ATCC 51119 / DSM 12145 / JCM 21818 / CCUG 39354 / LMG 10337 / NBRC 100064 / NCIMB 13643)</name>
    <name type="common">Pedobacter saltans</name>
    <dbReference type="NCBI Taxonomy" id="762903"/>
    <lineage>
        <taxon>Bacteria</taxon>
        <taxon>Pseudomonadati</taxon>
        <taxon>Bacteroidota</taxon>
        <taxon>Sphingobacteriia</taxon>
        <taxon>Sphingobacteriales</taxon>
        <taxon>Sphingobacteriaceae</taxon>
        <taxon>Pseudopedobacter</taxon>
    </lineage>
</organism>
<dbReference type="InterPro" id="IPR006680">
    <property type="entry name" value="Amidohydro-rel"/>
</dbReference>
<accession>F0SBV8</accession>
<dbReference type="eggNOG" id="COG0402">
    <property type="taxonomic scope" value="Bacteria"/>
</dbReference>
<evidence type="ECO:0000313" key="3">
    <source>
        <dbReference type="EMBL" id="ADY53799.1"/>
    </source>
</evidence>
<sequence length="391" mass="43690">MKKFTADYVFTVEDKKPIPNGLVVTDDDGRILSISNYEEGSEEGIEHHSGAIVPGFINAHCHLELSHLKGKIEEKKGLPSFIKSVIGFRNSTSDADMISAMKKADKLMEKNGIVGVGDISNSTLSAEVKASSSLRYHTFIEMVGMDPYIADELIEKADAMKTAFENSGSASITVHAAYTLSKDLLKSLRKYCKDHKNLISIHNQENDDENALYRYKTGSFVELYNDLGINIDHFVPMSKNTLQALVPLFPQNQNILLVHNTFTSLKDVYMLKRFDYGFYWCFCPGANVYIEDTLPHFDFFIKSDSPATLGTDSLASNKNLSILDEMKIVKGNSPEIPFETILEWATLNGAKFFGWERELGSIKKGKKPGLNLITNFKDGNITNKSEVVKLI</sequence>
<feature type="domain" description="Amidohydrolase-related" evidence="2">
    <location>
        <begin position="52"/>
        <end position="381"/>
    </location>
</feature>
<keyword evidence="4" id="KW-1185">Reference proteome</keyword>
<protein>
    <submittedName>
        <fullName evidence="3">Amidohydrolase</fullName>
    </submittedName>
</protein>
<evidence type="ECO:0000313" key="4">
    <source>
        <dbReference type="Proteomes" id="UP000000310"/>
    </source>
</evidence>
<dbReference type="RefSeq" id="WP_013634283.1">
    <property type="nucleotide sequence ID" value="NC_015177.1"/>
</dbReference>
<dbReference type="SUPFAM" id="SSF51556">
    <property type="entry name" value="Metallo-dependent hydrolases"/>
    <property type="match status" value="1"/>
</dbReference>
<dbReference type="KEGG" id="psn:Pedsa_3264"/>
<dbReference type="Proteomes" id="UP000000310">
    <property type="component" value="Chromosome"/>
</dbReference>
<proteinExistence type="predicted"/>
<dbReference type="SUPFAM" id="SSF51338">
    <property type="entry name" value="Composite domain of metallo-dependent hydrolases"/>
    <property type="match status" value="1"/>
</dbReference>
<reference evidence="4" key="2">
    <citation type="submission" date="2011-02" db="EMBL/GenBank/DDBJ databases">
        <title>The complete genome of Pedobacter saltans DSM 12145.</title>
        <authorList>
            <consortium name="US DOE Joint Genome Institute (JGI-PGF)"/>
            <person name="Lucas S."/>
            <person name="Copeland A."/>
            <person name="Lapidus A."/>
            <person name="Bruce D."/>
            <person name="Goodwin L."/>
            <person name="Pitluck S."/>
            <person name="Kyrpides N."/>
            <person name="Mavromatis K."/>
            <person name="Pagani I."/>
            <person name="Ivanova N."/>
            <person name="Ovchinnikova G."/>
            <person name="Lu M."/>
            <person name="Detter J.C."/>
            <person name="Han C."/>
            <person name="Land M."/>
            <person name="Hauser L."/>
            <person name="Markowitz V."/>
            <person name="Cheng J.-F."/>
            <person name="Hugenholtz P."/>
            <person name="Woyke T."/>
            <person name="Wu D."/>
            <person name="Tindall B."/>
            <person name="Pomrenke H.G."/>
            <person name="Brambilla E."/>
            <person name="Klenk H.-P."/>
            <person name="Eisen J.A."/>
        </authorList>
    </citation>
    <scope>NUCLEOTIDE SEQUENCE [LARGE SCALE GENOMIC DNA]</scope>
    <source>
        <strain evidence="4">ATCC 51119 / DSM 12145 / JCM 21818 / LMG 10337 / NBRC 100064 / NCIMB 13643</strain>
    </source>
</reference>
<dbReference type="GO" id="GO:0016810">
    <property type="term" value="F:hydrolase activity, acting on carbon-nitrogen (but not peptide) bonds"/>
    <property type="evidence" value="ECO:0007669"/>
    <property type="project" value="InterPro"/>
</dbReference>
<dbReference type="InterPro" id="IPR011059">
    <property type="entry name" value="Metal-dep_hydrolase_composite"/>
</dbReference>
<dbReference type="Pfam" id="PF01979">
    <property type="entry name" value="Amidohydro_1"/>
    <property type="match status" value="1"/>
</dbReference>